<keyword evidence="2" id="KW-1185">Reference proteome</keyword>
<dbReference type="PANTHER" id="PTHR31398">
    <property type="entry name" value="MEIOTIC NUCLEAR DIVISION PROTEIN 1 HOMOLOG"/>
    <property type="match status" value="1"/>
</dbReference>
<dbReference type="GO" id="GO:0007131">
    <property type="term" value="P:reciprocal meiotic recombination"/>
    <property type="evidence" value="ECO:0007669"/>
    <property type="project" value="TreeGrafter"/>
</dbReference>
<dbReference type="PANTHER" id="PTHR31398:SF0">
    <property type="entry name" value="MEIOTIC NUCLEAR DIVISION PROTEIN 1 HOMOLOG"/>
    <property type="match status" value="1"/>
</dbReference>
<dbReference type="AlphaFoldDB" id="A0A078ABS4"/>
<dbReference type="OrthoDB" id="292811at2759"/>
<organism evidence="1 2">
    <name type="scientific">Stylonychia lemnae</name>
    <name type="common">Ciliate</name>
    <dbReference type="NCBI Taxonomy" id="5949"/>
    <lineage>
        <taxon>Eukaryota</taxon>
        <taxon>Sar</taxon>
        <taxon>Alveolata</taxon>
        <taxon>Ciliophora</taxon>
        <taxon>Intramacronucleata</taxon>
        <taxon>Spirotrichea</taxon>
        <taxon>Stichotrichia</taxon>
        <taxon>Sporadotrichida</taxon>
        <taxon>Oxytrichidae</taxon>
        <taxon>Stylonychinae</taxon>
        <taxon>Stylonychia</taxon>
    </lineage>
</organism>
<proteinExistence type="predicted"/>
<protein>
    <submittedName>
        <fullName evidence="1">Uncharacterized protein</fullName>
    </submittedName>
</protein>
<sequence length="585" mass="69380">MIFRKETQIKKNSLINASNQHQSPENLSLKNITIAWMISDFIVSDQYENKSHGEMKLKQWFVKTKINATTGVSYKEFSEYFIPYSKCELNKNFFYNNHVDIELYGLEKFNCPDYNNLTIQGSWFSPEYTAIQLIFQRCEGGFENNCSSDEDFKMWLSKIFIEQLIINTYFDPDDYENPIHYFLEETYISFQYGRSVLTNLFFKKNEIRLFDDYFGMFPNTKVDYHYQKSKMEYQTADVNEGPGQGILYLQEIKIDQEYDIYERHVYSFQNLLQDIGGFFNSLYFCGLIFYSQIRNSIFYTELISRLYQVEPIFVNLKTKTFTNFSSRRLQHRDITQSEASSYFVKELRRFGNKLNMTLIRGLLTNLRNRWRLKYKCCDIFQVSFKGLQNCLVCKEFQSNRSKLLNELKSQVFEKGQARVIEELDCINLLSRMRQFDLLLSLLLDDRQKYMINFQKNNVIQKLDLLDQKVILGLITKNPNKIIDRQASFKGLINAKTKKTKELPQVSSEDSRKHISNWQFSDLSNYQKNQMLNKLDPELADNELAHKLHKSCESNKNLIQKLKLDSICDENKIDVMDQSYPNLLNT</sequence>
<reference evidence="1 2" key="1">
    <citation type="submission" date="2014-06" db="EMBL/GenBank/DDBJ databases">
        <authorList>
            <person name="Swart Estienne"/>
        </authorList>
    </citation>
    <scope>NUCLEOTIDE SEQUENCE [LARGE SCALE GENOMIC DNA]</scope>
    <source>
        <strain evidence="1 2">130c</strain>
    </source>
</reference>
<evidence type="ECO:0000313" key="1">
    <source>
        <dbReference type="EMBL" id="CDW79042.1"/>
    </source>
</evidence>
<dbReference type="InParanoid" id="A0A078ABS4"/>
<accession>A0A078ABS4</accession>
<evidence type="ECO:0000313" key="2">
    <source>
        <dbReference type="Proteomes" id="UP000039865"/>
    </source>
</evidence>
<gene>
    <name evidence="1" type="primary">Contig17958.g19087</name>
    <name evidence="1" type="ORF">STYLEM_8027</name>
</gene>
<dbReference type="EMBL" id="CCKQ01007637">
    <property type="protein sequence ID" value="CDW79042.1"/>
    <property type="molecule type" value="Genomic_DNA"/>
</dbReference>
<dbReference type="GO" id="GO:0005634">
    <property type="term" value="C:nucleus"/>
    <property type="evidence" value="ECO:0007669"/>
    <property type="project" value="TreeGrafter"/>
</dbReference>
<dbReference type="Proteomes" id="UP000039865">
    <property type="component" value="Unassembled WGS sequence"/>
</dbReference>
<name>A0A078ABS4_STYLE</name>